<feature type="domain" description="Cyanophage baseplate Pam3 plug gp18" evidence="1">
    <location>
        <begin position="3"/>
        <end position="100"/>
    </location>
</feature>
<reference evidence="2 3" key="1">
    <citation type="submission" date="2018-11" db="EMBL/GenBank/DDBJ databases">
        <title>The first complete genome of Serratia liquefaciens isolated from metalophyte plant revel distinctness adaptive mechanisms in an extreme habitat.</title>
        <authorList>
            <person name="Caneschi W.L."/>
            <person name="Sanchez A.B."/>
            <person name="Felestrino E.B."/>
            <person name="Assis R.A.B."/>
            <person name="Lemes C.G.C."/>
            <person name="Cordeiro I.F."/>
            <person name="Fonseca N.P."/>
            <person name="Villa M."/>
            <person name="Vieira I.T."/>
            <person name="Moraes L.A."/>
            <person name="Kamino L.H.Y."/>
            <person name="do Carmo F."/>
            <person name="Garcia C.M."/>
            <person name="Almeida N.F."/>
            <person name="Silva R.S."/>
            <person name="Ferro J.A."/>
            <person name="Ferro M.I.T."/>
            <person name="Varani A.M."/>
            <person name="Ferreira R.M."/>
            <person name="dos Santos V.L."/>
            <person name="Silva U.C."/>
            <person name="Setubal J.C."/>
            <person name="Moreira L.M."/>
        </authorList>
    </citation>
    <scope>NUCLEOTIDE SEQUENCE [LARGE SCALE GENOMIC DNA]</scope>
    <source>
        <strain evidence="2 3">FG3</strain>
    </source>
</reference>
<organism evidence="2 3">
    <name type="scientific">Serratia liquefaciens</name>
    <dbReference type="NCBI Taxonomy" id="614"/>
    <lineage>
        <taxon>Bacteria</taxon>
        <taxon>Pseudomonadati</taxon>
        <taxon>Pseudomonadota</taxon>
        <taxon>Gammaproteobacteria</taxon>
        <taxon>Enterobacterales</taxon>
        <taxon>Yersiniaceae</taxon>
        <taxon>Serratia</taxon>
    </lineage>
</organism>
<name>A0A515CT25_SERLI</name>
<dbReference type="Pfam" id="PF22479">
    <property type="entry name" value="Pam3_gp18"/>
    <property type="match status" value="1"/>
</dbReference>
<dbReference type="AlphaFoldDB" id="A0A515CT25"/>
<dbReference type="InterPro" id="IPR054252">
    <property type="entry name" value="Pam3_gp18"/>
</dbReference>
<accession>A0A515CT25</accession>
<sequence>MNIQEIPLTPDNQQFGITLGGQQFTMRITWRDAAGWILDLMDSAGSALVNGIPLVPGADLLAQYTYLGITGALVVMADSNQPEMPTKTNLGLGSHLYFIQEQ</sequence>
<protein>
    <recommendedName>
        <fullName evidence="1">Cyanophage baseplate Pam3 plug gp18 domain-containing protein</fullName>
    </recommendedName>
</protein>
<dbReference type="RefSeq" id="WP_142814903.1">
    <property type="nucleotide sequence ID" value="NZ_CP033893.1"/>
</dbReference>
<dbReference type="EMBL" id="CP033893">
    <property type="protein sequence ID" value="QDL31318.1"/>
    <property type="molecule type" value="Genomic_DNA"/>
</dbReference>
<evidence type="ECO:0000259" key="1">
    <source>
        <dbReference type="Pfam" id="PF22479"/>
    </source>
</evidence>
<evidence type="ECO:0000313" key="2">
    <source>
        <dbReference type="EMBL" id="QDL31318.1"/>
    </source>
</evidence>
<dbReference type="Proteomes" id="UP000317572">
    <property type="component" value="Chromosome"/>
</dbReference>
<gene>
    <name evidence="2" type="ORF">EGO53_05775</name>
</gene>
<proteinExistence type="predicted"/>
<evidence type="ECO:0000313" key="3">
    <source>
        <dbReference type="Proteomes" id="UP000317572"/>
    </source>
</evidence>